<gene>
    <name evidence="2" type="ORF">L198_06461</name>
</gene>
<feature type="compositionally biased region" description="Gly residues" evidence="1">
    <location>
        <begin position="224"/>
        <end position="233"/>
    </location>
</feature>
<dbReference type="Proteomes" id="UP000094819">
    <property type="component" value="Unassembled WGS sequence"/>
</dbReference>
<proteinExistence type="predicted"/>
<dbReference type="GeneID" id="30195673"/>
<feature type="region of interest" description="Disordered" evidence="1">
    <location>
        <begin position="1"/>
        <end position="27"/>
    </location>
</feature>
<comment type="caution">
    <text evidence="2">The sequence shown here is derived from an EMBL/GenBank/DDBJ whole genome shotgun (WGS) entry which is preliminary data.</text>
</comment>
<evidence type="ECO:0000313" key="3">
    <source>
        <dbReference type="Proteomes" id="UP000094819"/>
    </source>
</evidence>
<keyword evidence="3" id="KW-1185">Reference proteome</keyword>
<dbReference type="RefSeq" id="XP_019029427.1">
    <property type="nucleotide sequence ID" value="XM_019178520.1"/>
</dbReference>
<feature type="compositionally biased region" description="Acidic residues" evidence="1">
    <location>
        <begin position="1"/>
        <end position="11"/>
    </location>
</feature>
<feature type="compositionally biased region" description="Acidic residues" evidence="1">
    <location>
        <begin position="211"/>
        <end position="223"/>
    </location>
</feature>
<feature type="region of interest" description="Disordered" evidence="1">
    <location>
        <begin position="211"/>
        <end position="244"/>
    </location>
</feature>
<accession>A0A1E3IKM6</accession>
<evidence type="ECO:0000313" key="2">
    <source>
        <dbReference type="EMBL" id="ODN89142.1"/>
    </source>
</evidence>
<evidence type="ECO:0000256" key="1">
    <source>
        <dbReference type="SAM" id="MobiDB-lite"/>
    </source>
</evidence>
<protein>
    <submittedName>
        <fullName evidence="2">Uncharacterized protein</fullName>
    </submittedName>
</protein>
<sequence length="353" mass="39155">MGEDVDMEGPDNEMGPPALPPDDFWDGSPDNVDLPSETDLFTDCVARIPFDIPTSLVPSVSQRLRNPFREVQGAGGKKMSFLCRSLATLIATLTVFGGLSQRMGDMALYIIAVIIDIAVQEGLSKARNDVRDQDWICQHAGQVLLAQKKAVEDLRKSIFRTPGHLSVFELLLHFDKVLATGDPMHNALEEVEKQRWIITDDYVKGVRPEVFEEEDSEDEEDEQGGGGDEGIGDGAKIPPGDGPLIIRKDRQTCLEKMMAQVIAPSYLPQLGKKFFTTKLSAAQWRTFGEIVGPSVFPWLWAESQSTSDALPEHELVAALKLLTIIKRIFLSSISETQINRLKTVISDFQRDCP</sequence>
<organism evidence="2 3">
    <name type="scientific">Cryptococcus wingfieldii CBS 7118</name>
    <dbReference type="NCBI Taxonomy" id="1295528"/>
    <lineage>
        <taxon>Eukaryota</taxon>
        <taxon>Fungi</taxon>
        <taxon>Dikarya</taxon>
        <taxon>Basidiomycota</taxon>
        <taxon>Agaricomycotina</taxon>
        <taxon>Tremellomycetes</taxon>
        <taxon>Tremellales</taxon>
        <taxon>Cryptococcaceae</taxon>
        <taxon>Cryptococcus</taxon>
    </lineage>
</organism>
<reference evidence="2 3" key="1">
    <citation type="submission" date="2016-06" db="EMBL/GenBank/DDBJ databases">
        <title>Evolution of pathogenesis and genome organization in the Tremellales.</title>
        <authorList>
            <person name="Cuomo C."/>
            <person name="Litvintseva A."/>
            <person name="Heitman J."/>
            <person name="Chen Y."/>
            <person name="Sun S."/>
            <person name="Springer D."/>
            <person name="Dromer F."/>
            <person name="Young S."/>
            <person name="Zeng Q."/>
            <person name="Chapman S."/>
            <person name="Gujja S."/>
            <person name="Saif S."/>
            <person name="Birren B."/>
        </authorList>
    </citation>
    <scope>NUCLEOTIDE SEQUENCE [LARGE SCALE GENOMIC DNA]</scope>
    <source>
        <strain evidence="2 3">CBS 7118</strain>
    </source>
</reference>
<name>A0A1E3IKM6_9TREE</name>
<dbReference type="EMBL" id="AWGH01000023">
    <property type="protein sequence ID" value="ODN89142.1"/>
    <property type="molecule type" value="Genomic_DNA"/>
</dbReference>
<dbReference type="AlphaFoldDB" id="A0A1E3IKM6"/>
<dbReference type="OrthoDB" id="2578392at2759"/>